<dbReference type="Gene3D" id="3.40.1190.10">
    <property type="entry name" value="Mur-like, catalytic domain"/>
    <property type="match status" value="1"/>
</dbReference>
<proteinExistence type="predicted"/>
<dbReference type="SUPFAM" id="SSF53623">
    <property type="entry name" value="MurD-like peptide ligases, catalytic domain"/>
    <property type="match status" value="1"/>
</dbReference>
<gene>
    <name evidence="3" type="ORF">HRU87_03290</name>
</gene>
<name>A0A7D4Q666_9MICO</name>
<dbReference type="Proteomes" id="UP000501003">
    <property type="component" value="Chromosome"/>
</dbReference>
<organism evidence="3 4">
    <name type="scientific">Aquiluna borgnonia</name>
    <dbReference type="NCBI Taxonomy" id="2499157"/>
    <lineage>
        <taxon>Bacteria</taxon>
        <taxon>Bacillati</taxon>
        <taxon>Actinomycetota</taxon>
        <taxon>Actinomycetes</taxon>
        <taxon>Micrococcales</taxon>
        <taxon>Microbacteriaceae</taxon>
        <taxon>Luna cluster</taxon>
        <taxon>Luna-1 subcluster</taxon>
        <taxon>Aquiluna</taxon>
    </lineage>
</organism>
<accession>A0A7D4Q666</accession>
<feature type="domain" description="Mur ligase central" evidence="1">
    <location>
        <begin position="55"/>
        <end position="193"/>
    </location>
</feature>
<dbReference type="InterPro" id="IPR013221">
    <property type="entry name" value="Mur_ligase_cen"/>
</dbReference>
<dbReference type="RefSeq" id="WP_173493519.1">
    <property type="nucleotide sequence ID" value="NZ_CP054056.1"/>
</dbReference>
<evidence type="ECO:0000313" key="4">
    <source>
        <dbReference type="Proteomes" id="UP000501003"/>
    </source>
</evidence>
<evidence type="ECO:0000259" key="1">
    <source>
        <dbReference type="Pfam" id="PF08245"/>
    </source>
</evidence>
<dbReference type="AlphaFoldDB" id="A0A7D4Q666"/>
<dbReference type="EMBL" id="CP054056">
    <property type="protein sequence ID" value="QKJ25222.1"/>
    <property type="molecule type" value="Genomic_DNA"/>
</dbReference>
<dbReference type="GO" id="GO:0005524">
    <property type="term" value="F:ATP binding"/>
    <property type="evidence" value="ECO:0007669"/>
    <property type="project" value="InterPro"/>
</dbReference>
<feature type="domain" description="Lipid II isoglutaminyl synthase (glutamine-hydrolyzing) subunit MurT C-terminal" evidence="2">
    <location>
        <begin position="294"/>
        <end position="375"/>
    </location>
</feature>
<dbReference type="PANTHER" id="PTHR23135">
    <property type="entry name" value="MUR LIGASE FAMILY MEMBER"/>
    <property type="match status" value="1"/>
</dbReference>
<dbReference type="Pfam" id="PF08353">
    <property type="entry name" value="MurT_C"/>
    <property type="match status" value="1"/>
</dbReference>
<protein>
    <submittedName>
        <fullName evidence="3">DUF1727 domain-containing protein</fullName>
    </submittedName>
</protein>
<dbReference type="Pfam" id="PF08245">
    <property type="entry name" value="Mur_ligase_M"/>
    <property type="match status" value="1"/>
</dbReference>
<evidence type="ECO:0000313" key="3">
    <source>
        <dbReference type="EMBL" id="QKJ25222.1"/>
    </source>
</evidence>
<sequence>MRTILAMAAGKTLRFLLRRVRRGGGSALPGTLAYKIQPLLLENAIASAPLGLVVVSGSAGKSSTTKILVELLRAHGLKVFTNPSTANIRQGFYAAILQFADLRGRIDADIVVMEWDEGHGAAFSQTLKPRLAVLTNVLSDQLDRFIDPVYVVEKLATIAGNSSQIVFNRDDKNLSQFAASHPNSLGFGLGEELVKIGPDYALNFGEHPELSRDCLVESATDGQLELRVKGRLVKLSGDYESLPNALNTAAAVLAASELTSLDFAKVVSTIETLPPVFARDENAIIRGRKVRLMLVQNPTSFQLNLDKLNTTPTPLMLMAGRDIHDPSWLWTVDFSKLSKVDVVGGFNAYELALRLFSAGVQVSQVIPEIDKANEAFLRLEGDSATILFSADAMRRTRRYLGLAK</sequence>
<reference evidence="3 4" key="1">
    <citation type="submission" date="2020-05" db="EMBL/GenBank/DDBJ databases">
        <title>Aquirufa sp. strain 15G-AUS-rot a new Aquirufa species.</title>
        <authorList>
            <person name="Pitt A."/>
            <person name="Hahn M.W."/>
        </authorList>
    </citation>
    <scope>NUCLEOTIDE SEQUENCE [LARGE SCALE GENOMIC DNA]</scope>
    <source>
        <strain evidence="3 4">15G-AUS-rot</strain>
    </source>
</reference>
<keyword evidence="4" id="KW-1185">Reference proteome</keyword>
<dbReference type="InterPro" id="IPR013564">
    <property type="entry name" value="MurT_C"/>
</dbReference>
<dbReference type="KEGG" id="aqg:HRU87_03290"/>
<dbReference type="PANTHER" id="PTHR23135:SF7">
    <property type="entry name" value="LIPID II ISOGLUTAMINYL SYNTHASE (GLUTAMINE-HYDROLYZING) SUBUNIT MURT"/>
    <property type="match status" value="1"/>
</dbReference>
<dbReference type="InterPro" id="IPR036565">
    <property type="entry name" value="Mur-like_cat_sf"/>
</dbReference>
<evidence type="ECO:0000259" key="2">
    <source>
        <dbReference type="Pfam" id="PF08353"/>
    </source>
</evidence>
<dbReference type="GO" id="GO:0016881">
    <property type="term" value="F:acid-amino acid ligase activity"/>
    <property type="evidence" value="ECO:0007669"/>
    <property type="project" value="InterPro"/>
</dbReference>